<sequence>MSVVDANTSPEQYPEELCDPELARNYFVMWHHRRWLSSRLCLTASLAVQGAAQNLFWLSQEQNPIGSLPSDHVLLARLLRITDHEWNGLMAEAVTPLHGWQQYIYGNEILLGHPVVIEVACNAAAKREERKLSNQGRSVNKRRERLAESMGEIGCSAKVCQDAHLVAWLDGWLVENHPGQRRRPAIESSIQRGLEAAHRAGLFGKS</sequence>
<accession>A0A7W6DSZ5</accession>
<reference evidence="1 2" key="1">
    <citation type="submission" date="2020-08" db="EMBL/GenBank/DDBJ databases">
        <title>Genomic Encyclopedia of Type Strains, Phase IV (KMG-IV): sequencing the most valuable type-strain genomes for metagenomic binning, comparative biology and taxonomic classification.</title>
        <authorList>
            <person name="Goeker M."/>
        </authorList>
    </citation>
    <scope>NUCLEOTIDE SEQUENCE [LARGE SCALE GENOMIC DNA]</scope>
    <source>
        <strain evidence="1 2">DSM 102235</strain>
    </source>
</reference>
<evidence type="ECO:0000313" key="2">
    <source>
        <dbReference type="Proteomes" id="UP000541426"/>
    </source>
</evidence>
<gene>
    <name evidence="1" type="ORF">GGQ68_002498</name>
</gene>
<dbReference type="AlphaFoldDB" id="A0A7W6DSZ5"/>
<name>A0A7W6DSZ5_9RHOB</name>
<dbReference type="EMBL" id="JACIEJ010000005">
    <property type="protein sequence ID" value="MBB3986160.1"/>
    <property type="molecule type" value="Genomic_DNA"/>
</dbReference>
<proteinExistence type="predicted"/>
<protein>
    <submittedName>
        <fullName evidence="1">Uncharacterized protein</fullName>
    </submittedName>
</protein>
<dbReference type="RefSeq" id="WP_183966311.1">
    <property type="nucleotide sequence ID" value="NZ_BAABBZ010000007.1"/>
</dbReference>
<keyword evidence="2" id="KW-1185">Reference proteome</keyword>
<comment type="caution">
    <text evidence="1">The sequence shown here is derived from an EMBL/GenBank/DDBJ whole genome shotgun (WGS) entry which is preliminary data.</text>
</comment>
<evidence type="ECO:0000313" key="1">
    <source>
        <dbReference type="EMBL" id="MBB3986160.1"/>
    </source>
</evidence>
<organism evidence="1 2">
    <name type="scientific">Sagittula marina</name>
    <dbReference type="NCBI Taxonomy" id="943940"/>
    <lineage>
        <taxon>Bacteria</taxon>
        <taxon>Pseudomonadati</taxon>
        <taxon>Pseudomonadota</taxon>
        <taxon>Alphaproteobacteria</taxon>
        <taxon>Rhodobacterales</taxon>
        <taxon>Roseobacteraceae</taxon>
        <taxon>Sagittula</taxon>
    </lineage>
</organism>
<dbReference type="Proteomes" id="UP000541426">
    <property type="component" value="Unassembled WGS sequence"/>
</dbReference>